<gene>
    <name evidence="3" type="ORF">ALC62_10349</name>
</gene>
<dbReference type="AlphaFoldDB" id="A0A151IDZ5"/>
<feature type="compositionally biased region" description="Basic and acidic residues" evidence="1">
    <location>
        <begin position="1"/>
        <end position="10"/>
    </location>
</feature>
<evidence type="ECO:0000256" key="1">
    <source>
        <dbReference type="SAM" id="MobiDB-lite"/>
    </source>
</evidence>
<feature type="compositionally biased region" description="Low complexity" evidence="1">
    <location>
        <begin position="330"/>
        <end position="341"/>
    </location>
</feature>
<dbReference type="GO" id="GO:0005667">
    <property type="term" value="C:transcription regulator complex"/>
    <property type="evidence" value="ECO:0007669"/>
    <property type="project" value="TreeGrafter"/>
</dbReference>
<dbReference type="PANTHER" id="PTHR12243">
    <property type="entry name" value="MADF DOMAIN TRANSCRIPTION FACTOR"/>
    <property type="match status" value="1"/>
</dbReference>
<dbReference type="InterPro" id="IPR039353">
    <property type="entry name" value="TF_Adf1"/>
</dbReference>
<reference evidence="3 4" key="1">
    <citation type="submission" date="2016-03" db="EMBL/GenBank/DDBJ databases">
        <title>Cyphomyrmex costatus WGS genome.</title>
        <authorList>
            <person name="Nygaard S."/>
            <person name="Hu H."/>
            <person name="Boomsma J."/>
            <person name="Zhang G."/>
        </authorList>
    </citation>
    <scope>NUCLEOTIDE SEQUENCE [LARGE SCALE GENOMIC DNA]</scope>
    <source>
        <strain evidence="3">MS0001</strain>
        <tissue evidence="3">Whole body</tissue>
    </source>
</reference>
<evidence type="ECO:0000259" key="2">
    <source>
        <dbReference type="PROSITE" id="PS51029"/>
    </source>
</evidence>
<keyword evidence="4" id="KW-1185">Reference proteome</keyword>
<evidence type="ECO:0000313" key="4">
    <source>
        <dbReference type="Proteomes" id="UP000078542"/>
    </source>
</evidence>
<evidence type="ECO:0000313" key="3">
    <source>
        <dbReference type="EMBL" id="KYM98933.1"/>
    </source>
</evidence>
<protein>
    <recommendedName>
        <fullName evidence="2">MADF domain-containing protein</fullName>
    </recommendedName>
</protein>
<dbReference type="Pfam" id="PF10545">
    <property type="entry name" value="MADF_DNA_bdg"/>
    <property type="match status" value="1"/>
</dbReference>
<sequence>MPRPLEHMDETASIVALSPQAASDRSNVAVEEPTGAPNPQKSLSRETGGGKLNEKVVRFKESEKQTNSFRMGMNEKRKDILLEVWDALNKRNELCRFRRNYGQYKSTLSLWEEVRIGNFELNGVALTSAKSCKVDEIPVHPCLRSFPAYYIDENTRYFYPQCEDGSILRKSLIGDEELNIIETSSEPELIQQASDEESFAKENVPINEKQRKIFLEERLIEAIRKRPALWNFKLPIAERGIRTKEKLWMEVATVMQGLITSEDAKKKWKSLSDTYRKNKKESEMPSGSGARKKMKWIHMDRMEFLGNICLQSKTTTNIISNDSLDDDDSTNYNLEESMSSRSSSRIDSRHLRRLESNTILKDIEDILNEPINVNIPTNDIDNDQYAAFGIVIAAKLRALSEDASERAMITILNILQAERRNDKNNRK</sequence>
<dbReference type="GO" id="GO:0005634">
    <property type="term" value="C:nucleus"/>
    <property type="evidence" value="ECO:0007669"/>
    <property type="project" value="TreeGrafter"/>
</dbReference>
<proteinExistence type="predicted"/>
<organism evidence="3 4">
    <name type="scientific">Cyphomyrmex costatus</name>
    <dbReference type="NCBI Taxonomy" id="456900"/>
    <lineage>
        <taxon>Eukaryota</taxon>
        <taxon>Metazoa</taxon>
        <taxon>Ecdysozoa</taxon>
        <taxon>Arthropoda</taxon>
        <taxon>Hexapoda</taxon>
        <taxon>Insecta</taxon>
        <taxon>Pterygota</taxon>
        <taxon>Neoptera</taxon>
        <taxon>Endopterygota</taxon>
        <taxon>Hymenoptera</taxon>
        <taxon>Apocrita</taxon>
        <taxon>Aculeata</taxon>
        <taxon>Formicoidea</taxon>
        <taxon>Formicidae</taxon>
        <taxon>Myrmicinae</taxon>
        <taxon>Cyphomyrmex</taxon>
    </lineage>
</organism>
<feature type="domain" description="MADF" evidence="2">
    <location>
        <begin position="218"/>
        <end position="310"/>
    </location>
</feature>
<accession>A0A151IDZ5</accession>
<name>A0A151IDZ5_9HYME</name>
<dbReference type="InterPro" id="IPR006578">
    <property type="entry name" value="MADF-dom"/>
</dbReference>
<dbReference type="GO" id="GO:0006357">
    <property type="term" value="P:regulation of transcription by RNA polymerase II"/>
    <property type="evidence" value="ECO:0007669"/>
    <property type="project" value="TreeGrafter"/>
</dbReference>
<dbReference type="PROSITE" id="PS51029">
    <property type="entry name" value="MADF"/>
    <property type="match status" value="1"/>
</dbReference>
<dbReference type="SMART" id="SM00595">
    <property type="entry name" value="MADF"/>
    <property type="match status" value="1"/>
</dbReference>
<dbReference type="Proteomes" id="UP000078542">
    <property type="component" value="Unassembled WGS sequence"/>
</dbReference>
<feature type="region of interest" description="Disordered" evidence="1">
    <location>
        <begin position="1"/>
        <end position="53"/>
    </location>
</feature>
<feature type="region of interest" description="Disordered" evidence="1">
    <location>
        <begin position="320"/>
        <end position="341"/>
    </location>
</feature>
<dbReference type="EMBL" id="KQ977900">
    <property type="protein sequence ID" value="KYM98933.1"/>
    <property type="molecule type" value="Genomic_DNA"/>
</dbReference>
<dbReference type="PANTHER" id="PTHR12243:SF67">
    <property type="entry name" value="COREPRESSOR OF PANGOLIN, ISOFORM A-RELATED"/>
    <property type="match status" value="1"/>
</dbReference>
<dbReference type="STRING" id="456900.A0A151IDZ5"/>